<accession>A0A517MFL6</accession>
<dbReference type="Gene3D" id="1.10.287.130">
    <property type="match status" value="1"/>
</dbReference>
<evidence type="ECO:0000256" key="8">
    <source>
        <dbReference type="SAM" id="Coils"/>
    </source>
</evidence>
<reference evidence="12 13" key="1">
    <citation type="submission" date="2019-02" db="EMBL/GenBank/DDBJ databases">
        <title>Deep-cultivation of Planctomycetes and their phenomic and genomic characterization uncovers novel biology.</title>
        <authorList>
            <person name="Wiegand S."/>
            <person name="Jogler M."/>
            <person name="Boedeker C."/>
            <person name="Pinto D."/>
            <person name="Vollmers J."/>
            <person name="Rivas-Marin E."/>
            <person name="Kohn T."/>
            <person name="Peeters S.H."/>
            <person name="Heuer A."/>
            <person name="Rast P."/>
            <person name="Oberbeckmann S."/>
            <person name="Bunk B."/>
            <person name="Jeske O."/>
            <person name="Meyerdierks A."/>
            <person name="Storesund J.E."/>
            <person name="Kallscheuer N."/>
            <person name="Luecker S."/>
            <person name="Lage O.M."/>
            <person name="Pohl T."/>
            <person name="Merkel B.J."/>
            <person name="Hornburger P."/>
            <person name="Mueller R.-W."/>
            <person name="Bruemmer F."/>
            <person name="Labrenz M."/>
            <person name="Spormann A.M."/>
            <person name="Op den Camp H."/>
            <person name="Overmann J."/>
            <person name="Amann R."/>
            <person name="Jetten M.S.M."/>
            <person name="Mascher T."/>
            <person name="Medema M.H."/>
            <person name="Devos D.P."/>
            <person name="Kaster A.-K."/>
            <person name="Ovreas L."/>
            <person name="Rohde M."/>
            <person name="Galperin M.Y."/>
            <person name="Jogler C."/>
        </authorList>
    </citation>
    <scope>NUCLEOTIDE SEQUENCE [LARGE SCALE GENOMIC DNA]</scope>
    <source>
        <strain evidence="12 13">FF011L</strain>
    </source>
</reference>
<dbReference type="InterPro" id="IPR050736">
    <property type="entry name" value="Sensor_HK_Regulatory"/>
</dbReference>
<dbReference type="PROSITE" id="PS50885">
    <property type="entry name" value="HAMP"/>
    <property type="match status" value="1"/>
</dbReference>
<dbReference type="CDD" id="cd06225">
    <property type="entry name" value="HAMP"/>
    <property type="match status" value="1"/>
</dbReference>
<dbReference type="Pfam" id="PF02518">
    <property type="entry name" value="HATPase_c"/>
    <property type="match status" value="1"/>
</dbReference>
<evidence type="ECO:0000256" key="4">
    <source>
        <dbReference type="ARBA" id="ARBA00022553"/>
    </source>
</evidence>
<organism evidence="12 13">
    <name type="scientific">Roseimaritima multifibrata</name>
    <dbReference type="NCBI Taxonomy" id="1930274"/>
    <lineage>
        <taxon>Bacteria</taxon>
        <taxon>Pseudomonadati</taxon>
        <taxon>Planctomycetota</taxon>
        <taxon>Planctomycetia</taxon>
        <taxon>Pirellulales</taxon>
        <taxon>Pirellulaceae</taxon>
        <taxon>Roseimaritima</taxon>
    </lineage>
</organism>
<evidence type="ECO:0000259" key="11">
    <source>
        <dbReference type="PROSITE" id="PS50885"/>
    </source>
</evidence>
<evidence type="ECO:0000256" key="9">
    <source>
        <dbReference type="SAM" id="Phobius"/>
    </source>
</evidence>
<comment type="catalytic activity">
    <reaction evidence="1">
        <text>ATP + protein L-histidine = ADP + protein N-phospho-L-histidine.</text>
        <dbReference type="EC" id="2.7.13.3"/>
    </reaction>
</comment>
<proteinExistence type="predicted"/>
<dbReference type="RefSeq" id="WP_145351802.1">
    <property type="nucleotide sequence ID" value="NZ_CP036262.1"/>
</dbReference>
<dbReference type="InterPro" id="IPR003660">
    <property type="entry name" value="HAMP_dom"/>
</dbReference>
<evidence type="ECO:0000256" key="3">
    <source>
        <dbReference type="ARBA" id="ARBA00012438"/>
    </source>
</evidence>
<feature type="transmembrane region" description="Helical" evidence="9">
    <location>
        <begin position="14"/>
        <end position="35"/>
    </location>
</feature>
<evidence type="ECO:0000259" key="10">
    <source>
        <dbReference type="PROSITE" id="PS50109"/>
    </source>
</evidence>
<dbReference type="OrthoDB" id="149796at2"/>
<evidence type="ECO:0000256" key="2">
    <source>
        <dbReference type="ARBA" id="ARBA00004370"/>
    </source>
</evidence>
<keyword evidence="9" id="KW-0812">Transmembrane</keyword>
<dbReference type="PRINTS" id="PR00344">
    <property type="entry name" value="BCTRLSENSOR"/>
</dbReference>
<keyword evidence="13" id="KW-1185">Reference proteome</keyword>
<dbReference type="KEGG" id="rml:FF011L_24570"/>
<dbReference type="PROSITE" id="PS50109">
    <property type="entry name" value="HIS_KIN"/>
    <property type="match status" value="1"/>
</dbReference>
<dbReference type="PANTHER" id="PTHR43711">
    <property type="entry name" value="TWO-COMPONENT HISTIDINE KINASE"/>
    <property type="match status" value="1"/>
</dbReference>
<evidence type="ECO:0000313" key="13">
    <source>
        <dbReference type="Proteomes" id="UP000320672"/>
    </source>
</evidence>
<keyword evidence="9" id="KW-1133">Transmembrane helix</keyword>
<feature type="domain" description="Histidine kinase" evidence="10">
    <location>
        <begin position="402"/>
        <end position="581"/>
    </location>
</feature>
<dbReference type="SMART" id="SM00304">
    <property type="entry name" value="HAMP"/>
    <property type="match status" value="1"/>
</dbReference>
<dbReference type="Gene3D" id="3.30.565.10">
    <property type="entry name" value="Histidine kinase-like ATPase, C-terminal domain"/>
    <property type="match status" value="1"/>
</dbReference>
<dbReference type="InterPro" id="IPR033417">
    <property type="entry name" value="CHASE8"/>
</dbReference>
<evidence type="ECO:0000256" key="5">
    <source>
        <dbReference type="ARBA" id="ARBA00022679"/>
    </source>
</evidence>
<keyword evidence="8" id="KW-0175">Coiled coil</keyword>
<evidence type="ECO:0000256" key="6">
    <source>
        <dbReference type="ARBA" id="ARBA00022777"/>
    </source>
</evidence>
<keyword evidence="5 12" id="KW-0808">Transferase</keyword>
<evidence type="ECO:0000256" key="7">
    <source>
        <dbReference type="ARBA" id="ARBA00023012"/>
    </source>
</evidence>
<name>A0A517MFL6_9BACT</name>
<dbReference type="SMART" id="SM00387">
    <property type="entry name" value="HATPase_c"/>
    <property type="match status" value="1"/>
</dbReference>
<dbReference type="InterPro" id="IPR003594">
    <property type="entry name" value="HATPase_dom"/>
</dbReference>
<feature type="domain" description="HAMP" evidence="11">
    <location>
        <begin position="188"/>
        <end position="241"/>
    </location>
</feature>
<dbReference type="Pfam" id="PF17152">
    <property type="entry name" value="CHASE8"/>
    <property type="match status" value="1"/>
</dbReference>
<dbReference type="GO" id="GO:0000160">
    <property type="term" value="P:phosphorelay signal transduction system"/>
    <property type="evidence" value="ECO:0007669"/>
    <property type="project" value="UniProtKB-KW"/>
</dbReference>
<dbReference type="EC" id="2.7.13.3" evidence="3"/>
<evidence type="ECO:0000313" key="12">
    <source>
        <dbReference type="EMBL" id="QDS93684.1"/>
    </source>
</evidence>
<keyword evidence="4" id="KW-0597">Phosphoprotein</keyword>
<dbReference type="InterPro" id="IPR005467">
    <property type="entry name" value="His_kinase_dom"/>
</dbReference>
<dbReference type="PANTHER" id="PTHR43711:SF26">
    <property type="entry name" value="SENSOR HISTIDINE KINASE RCSC"/>
    <property type="match status" value="1"/>
</dbReference>
<dbReference type="AlphaFoldDB" id="A0A517MFL6"/>
<keyword evidence="9" id="KW-0472">Membrane</keyword>
<sequence>MIHRLSHLPIRVKLLMLLTATTAAALLAVSMVYIINDRVVSRAALTNQMQVLSKVTAKNLIAAVAFDDRETANELLESLTQEPAIQLVCIYTTDNELFTAFDAVENHHNVDPARLPQPSQLAEGTHYLNSSLEQVAWIEDETDRLGRLYIQASTESLQARTEKNLLLIAITWTVTLLLSMIASARLERVISSPIVELAEVANHISDCNDYSVRVSKFSDDEIGVLYTSFNKMLAQIESSRDELKAARDHLEDRVHERTQQLTDTNHQLTNEIAERARAQIKLQELQHQLIDTARRAGMADVATGVLHNVGNILNSVNVSAGLLQERLRFSPATSLRRSADLLSTMQNIAVPDQDHRTELLEPEADESIPCEVSALSRLEKLSEYLGAVADKCENDSQEMYGEVDRLLSNIDHIKRIVSSQQSMSKSSGLITEVNVATLFFEAIQLHDSSLSTHGIEVDCDFIEHPTLQSDEHRILQILVNLVSNAKQAVMSSERIPRTIRLGIQHTAENRLQATVKDNGIGIRPSDLDKIFSYGFTTKVDGHGFGLHASALAAYELGGSLQVKSDGVGRGAQFVLDLPYHPSKQDNNA</sequence>
<gene>
    <name evidence="12" type="primary">zraS_2</name>
    <name evidence="12" type="ORF">FF011L_24570</name>
</gene>
<feature type="transmembrane region" description="Helical" evidence="9">
    <location>
        <begin position="165"/>
        <end position="184"/>
    </location>
</feature>
<keyword evidence="6" id="KW-0418">Kinase</keyword>
<feature type="coiled-coil region" evidence="8">
    <location>
        <begin position="233"/>
        <end position="295"/>
    </location>
</feature>
<dbReference type="SUPFAM" id="SSF55874">
    <property type="entry name" value="ATPase domain of HSP90 chaperone/DNA topoisomerase II/histidine kinase"/>
    <property type="match status" value="1"/>
</dbReference>
<protein>
    <recommendedName>
        <fullName evidence="3">histidine kinase</fullName>
        <ecNumber evidence="3">2.7.13.3</ecNumber>
    </recommendedName>
</protein>
<dbReference type="Pfam" id="PF00672">
    <property type="entry name" value="HAMP"/>
    <property type="match status" value="1"/>
</dbReference>
<dbReference type="GO" id="GO:0004673">
    <property type="term" value="F:protein histidine kinase activity"/>
    <property type="evidence" value="ECO:0007669"/>
    <property type="project" value="UniProtKB-EC"/>
</dbReference>
<dbReference type="InterPro" id="IPR036890">
    <property type="entry name" value="HATPase_C_sf"/>
</dbReference>
<evidence type="ECO:0000256" key="1">
    <source>
        <dbReference type="ARBA" id="ARBA00000085"/>
    </source>
</evidence>
<dbReference type="InterPro" id="IPR004358">
    <property type="entry name" value="Sig_transdc_His_kin-like_C"/>
</dbReference>
<dbReference type="EMBL" id="CP036262">
    <property type="protein sequence ID" value="QDS93684.1"/>
    <property type="molecule type" value="Genomic_DNA"/>
</dbReference>
<keyword evidence="7" id="KW-0902">Two-component regulatory system</keyword>
<dbReference type="SUPFAM" id="SSF158472">
    <property type="entry name" value="HAMP domain-like"/>
    <property type="match status" value="1"/>
</dbReference>
<dbReference type="Gene3D" id="6.10.340.10">
    <property type="match status" value="1"/>
</dbReference>
<dbReference type="Proteomes" id="UP000320672">
    <property type="component" value="Chromosome"/>
</dbReference>
<comment type="subcellular location">
    <subcellularLocation>
        <location evidence="2">Membrane</location>
    </subcellularLocation>
</comment>
<dbReference type="GO" id="GO:0016020">
    <property type="term" value="C:membrane"/>
    <property type="evidence" value="ECO:0007669"/>
    <property type="project" value="UniProtKB-SubCell"/>
</dbReference>